<sequence length="134" mass="15601">MSERKRLEDKLTLLKANRIPRREIYGLIHDFGEARFLAAEPQVAKLLTHRNPELRYIAIMVLALHWKMKRYRRALERLLAEDSKHHVRRIAAAGLGHVLRASRDSQAIRLLLEKLCDRAEVGSVRKTAYEAILE</sequence>
<evidence type="ECO:0000313" key="1">
    <source>
        <dbReference type="EMBL" id="TMJ10641.1"/>
    </source>
</evidence>
<dbReference type="Proteomes" id="UP000315217">
    <property type="component" value="Unassembled WGS sequence"/>
</dbReference>
<dbReference type="InterPro" id="IPR016024">
    <property type="entry name" value="ARM-type_fold"/>
</dbReference>
<dbReference type="Gene3D" id="1.25.10.10">
    <property type="entry name" value="Leucine-rich Repeat Variant"/>
    <property type="match status" value="1"/>
</dbReference>
<dbReference type="InterPro" id="IPR011989">
    <property type="entry name" value="ARM-like"/>
</dbReference>
<dbReference type="AlphaFoldDB" id="A0A537LRI2"/>
<reference evidence="1 2" key="1">
    <citation type="journal article" date="2019" name="Nat. Microbiol.">
        <title>Mediterranean grassland soil C-N compound turnover is dependent on rainfall and depth, and is mediated by genomically divergent microorganisms.</title>
        <authorList>
            <person name="Diamond S."/>
            <person name="Andeer P.F."/>
            <person name="Li Z."/>
            <person name="Crits-Christoph A."/>
            <person name="Burstein D."/>
            <person name="Anantharaman K."/>
            <person name="Lane K.R."/>
            <person name="Thomas B.C."/>
            <person name="Pan C."/>
            <person name="Northen T.R."/>
            <person name="Banfield J.F."/>
        </authorList>
    </citation>
    <scope>NUCLEOTIDE SEQUENCE [LARGE SCALE GENOMIC DNA]</scope>
    <source>
        <strain evidence="1">NP_1</strain>
    </source>
</reference>
<accession>A0A537LRI2</accession>
<organism evidence="1 2">
    <name type="scientific">Candidatus Segetimicrobium genomatis</name>
    <dbReference type="NCBI Taxonomy" id="2569760"/>
    <lineage>
        <taxon>Bacteria</taxon>
        <taxon>Bacillati</taxon>
        <taxon>Candidatus Sysuimicrobiota</taxon>
        <taxon>Candidatus Sysuimicrobiia</taxon>
        <taxon>Candidatus Sysuimicrobiales</taxon>
        <taxon>Candidatus Segetimicrobiaceae</taxon>
        <taxon>Candidatus Segetimicrobium</taxon>
    </lineage>
</organism>
<dbReference type="Pfam" id="PF13646">
    <property type="entry name" value="HEAT_2"/>
    <property type="match status" value="1"/>
</dbReference>
<dbReference type="SUPFAM" id="SSF48371">
    <property type="entry name" value="ARM repeat"/>
    <property type="match status" value="1"/>
</dbReference>
<protein>
    <submittedName>
        <fullName evidence="1">HEAT repeat domain-containing protein</fullName>
    </submittedName>
</protein>
<proteinExistence type="predicted"/>
<dbReference type="EMBL" id="VBAI01000109">
    <property type="protein sequence ID" value="TMJ10641.1"/>
    <property type="molecule type" value="Genomic_DNA"/>
</dbReference>
<comment type="caution">
    <text evidence="1">The sequence shown here is derived from an EMBL/GenBank/DDBJ whole genome shotgun (WGS) entry which is preliminary data.</text>
</comment>
<feature type="non-terminal residue" evidence="1">
    <location>
        <position position="134"/>
    </location>
</feature>
<evidence type="ECO:0000313" key="2">
    <source>
        <dbReference type="Proteomes" id="UP000315217"/>
    </source>
</evidence>
<name>A0A537LRI2_9BACT</name>
<gene>
    <name evidence="1" type="ORF">E6G98_07220</name>
</gene>